<accession>A0A6J4TFK6</accession>
<dbReference type="AlphaFoldDB" id="A0A6J4TFK6"/>
<keyword evidence="1" id="KW-0472">Membrane</keyword>
<gene>
    <name evidence="2" type="ORF">AVDCRST_MAG67-3434</name>
</gene>
<protein>
    <submittedName>
        <fullName evidence="2">Uncharacterized protein</fullName>
    </submittedName>
</protein>
<evidence type="ECO:0000313" key="2">
    <source>
        <dbReference type="EMBL" id="CAA9522021.1"/>
    </source>
</evidence>
<name>A0A6J4TFK6_9ACTN</name>
<feature type="transmembrane region" description="Helical" evidence="1">
    <location>
        <begin position="38"/>
        <end position="66"/>
    </location>
</feature>
<proteinExistence type="predicted"/>
<dbReference type="EMBL" id="CADCVQ010000147">
    <property type="protein sequence ID" value="CAA9522021.1"/>
    <property type="molecule type" value="Genomic_DNA"/>
</dbReference>
<keyword evidence="1" id="KW-0812">Transmembrane</keyword>
<keyword evidence="1" id="KW-1133">Transmembrane helix</keyword>
<evidence type="ECO:0000256" key="1">
    <source>
        <dbReference type="SAM" id="Phobius"/>
    </source>
</evidence>
<sequence>MTRQPITNDTSAGAPDADALVVATGAQKPGMVTVREDVLASAGAAIGFVAGAGGIGAAAGMPLRALGLGRRTPALKGMRMRNSKRNAQLAPAMYSLAATNAQLLGLVGRRHPMMALARLGVVAAGVAYVTADEAGRKAMLDQATGLLEQGGNLLTSSGLLDKVFNK</sequence>
<organism evidence="2">
    <name type="scientific">uncultured Solirubrobacteraceae bacterium</name>
    <dbReference type="NCBI Taxonomy" id="1162706"/>
    <lineage>
        <taxon>Bacteria</taxon>
        <taxon>Bacillati</taxon>
        <taxon>Actinomycetota</taxon>
        <taxon>Thermoleophilia</taxon>
        <taxon>Solirubrobacterales</taxon>
        <taxon>Solirubrobacteraceae</taxon>
        <taxon>environmental samples</taxon>
    </lineage>
</organism>
<reference evidence="2" key="1">
    <citation type="submission" date="2020-02" db="EMBL/GenBank/DDBJ databases">
        <authorList>
            <person name="Meier V. D."/>
        </authorList>
    </citation>
    <scope>NUCLEOTIDE SEQUENCE</scope>
    <source>
        <strain evidence="2">AVDCRST_MAG67</strain>
    </source>
</reference>